<dbReference type="InterPro" id="IPR008827">
    <property type="entry name" value="SYCP1"/>
</dbReference>
<reference evidence="3 4" key="1">
    <citation type="submission" date="2018-04" db="EMBL/GenBank/DDBJ databases">
        <title>The genome of golden apple snail Pomacea canaliculata provides insight into stress tolerance and invasive adaptation.</title>
        <authorList>
            <person name="Liu C."/>
            <person name="Liu B."/>
            <person name="Ren Y."/>
            <person name="Zhang Y."/>
            <person name="Wang H."/>
            <person name="Li S."/>
            <person name="Jiang F."/>
            <person name="Yin L."/>
            <person name="Zhang G."/>
            <person name="Qian W."/>
            <person name="Fan W."/>
        </authorList>
    </citation>
    <scope>NUCLEOTIDE SEQUENCE [LARGE SCALE GENOMIC DNA]</scope>
    <source>
        <strain evidence="3">SZHN2017</strain>
        <tissue evidence="3">Muscle</tissue>
    </source>
</reference>
<feature type="region of interest" description="Disordered" evidence="2">
    <location>
        <begin position="232"/>
        <end position="253"/>
    </location>
</feature>
<dbReference type="OrthoDB" id="10064612at2759"/>
<keyword evidence="4" id="KW-1185">Reference proteome</keyword>
<name>A0A2T7P504_POMCA</name>
<organism evidence="3 4">
    <name type="scientific">Pomacea canaliculata</name>
    <name type="common">Golden apple snail</name>
    <dbReference type="NCBI Taxonomy" id="400727"/>
    <lineage>
        <taxon>Eukaryota</taxon>
        <taxon>Metazoa</taxon>
        <taxon>Spiralia</taxon>
        <taxon>Lophotrochozoa</taxon>
        <taxon>Mollusca</taxon>
        <taxon>Gastropoda</taxon>
        <taxon>Caenogastropoda</taxon>
        <taxon>Architaenioglossa</taxon>
        <taxon>Ampullarioidea</taxon>
        <taxon>Ampullariidae</taxon>
        <taxon>Pomacea</taxon>
    </lineage>
</organism>
<feature type="region of interest" description="Disordered" evidence="2">
    <location>
        <begin position="1"/>
        <end position="21"/>
    </location>
</feature>
<dbReference type="AlphaFoldDB" id="A0A2T7P504"/>
<evidence type="ECO:0000313" key="4">
    <source>
        <dbReference type="Proteomes" id="UP000245119"/>
    </source>
</evidence>
<evidence type="ECO:0000313" key="3">
    <source>
        <dbReference type="EMBL" id="PVD28504.1"/>
    </source>
</evidence>
<accession>A0A2T7P504</accession>
<proteinExistence type="predicted"/>
<evidence type="ECO:0000256" key="2">
    <source>
        <dbReference type="SAM" id="MobiDB-lite"/>
    </source>
</evidence>
<comment type="caution">
    <text evidence="3">The sequence shown here is derived from an EMBL/GenBank/DDBJ whole genome shotgun (WGS) entry which is preliminary data.</text>
</comment>
<dbReference type="EMBL" id="PZQS01000006">
    <property type="protein sequence ID" value="PVD28504.1"/>
    <property type="molecule type" value="Genomic_DNA"/>
</dbReference>
<dbReference type="GO" id="GO:0000795">
    <property type="term" value="C:synaptonemal complex"/>
    <property type="evidence" value="ECO:0007669"/>
    <property type="project" value="InterPro"/>
</dbReference>
<keyword evidence="1" id="KW-0175">Coiled coil</keyword>
<dbReference type="PANTHER" id="PTHR46918">
    <property type="entry name" value="SYNAPTONEMAL COMPLEX PROTEIN 1"/>
    <property type="match status" value="1"/>
</dbReference>
<dbReference type="PANTHER" id="PTHR46918:SF1">
    <property type="entry name" value="SYNAPTONEMAL COMPLEX PROTEIN 1"/>
    <property type="match status" value="1"/>
</dbReference>
<dbReference type="GO" id="GO:0007130">
    <property type="term" value="P:synaptonemal complex assembly"/>
    <property type="evidence" value="ECO:0007669"/>
    <property type="project" value="InterPro"/>
</dbReference>
<evidence type="ECO:0000256" key="1">
    <source>
        <dbReference type="SAM" id="Coils"/>
    </source>
</evidence>
<dbReference type="STRING" id="400727.A0A2T7P504"/>
<dbReference type="Proteomes" id="UP000245119">
    <property type="component" value="Linkage Group LG6"/>
</dbReference>
<sequence>MSQQHSEEQEMPLGTDRLTSLHAKLHQEADKIRKWKTQTEMDMKQKDKKLNEATLTIESSESPSWSYRIQYTHELINLLKHQEEKLEEKLSKCEAERTELKYFAKEHACQFEEMCEKFKKLELDANEGREQLLRQVQEERVQRDTLEEKMNCKLSQTLSEVHSLKNEIQEKSLVLEETRIALQEKTDMTEATKKLLEETQQQVCQLSQDISSKQEKLEQLTAELQSIQAERDRLASELDEEREKLGQSKRQEDSVQEALNNSVAIFNQRQDSMQKEIELLKYELVEEQKRLREARAQLAESMSFAESIKGSRDVLLLEKKEMELCLEKLKTELTDLQSEKYKNKAEISSLEVEVESLQLHIEQERLEAAKAKGEVDEAKLKCASLEKENKTLGEETKKLKNDIAAQKMKLETVNASCADEKKRIQELQLSVEELTTQLHQKGLQMEQLKTQLKENEDKLSSKENLLANAESGLVNLQMELKNIIEERDAAKIQIMDLEKKAEAWRNESELAEGRHADIALQNDLLLKETEKRDRAQATEMQNHIEKNKQLQKQVKDLRAELKEQNKHVKDVEREMKSLQGRLTKQEKAEGDRKREVEYLKQELVCNEQAKEESENILVKLQEQLEQEKHALHKQAQQIEELKSQTAKAQKEKAEAVLQCDRQIIEMTATLEKYTQDHHKFLAQKDKEIEELRQKNNVLVTQKQNNPHGSGGHKETEEMKRKLATLNCELEQAQKHMKEKETEVETLKSQLTQQEQIVQEMKQNSMSLTPALHSTSAMDVDERRMGEIPCTPARTVNDAQHGILRQIDSVSKRRKVAFISPSVENIETFDVDTDSSTELEIEAEAVMNHTQRNQRTPLRLSHSPAGRGLLMPVHPSLANAAKSSKSLCKISTAHPRSARNLTPELSPKLKQLARTPNRRKTNMRTSKFFRSSPKERISIKQKEPGKERLSWFDEDVVYGFGSED</sequence>
<protein>
    <submittedName>
        <fullName evidence="3">Uncharacterized protein</fullName>
    </submittedName>
</protein>
<gene>
    <name evidence="3" type="ORF">C0Q70_11092</name>
</gene>
<feature type="coiled-coil region" evidence="1">
    <location>
        <begin position="540"/>
        <end position="763"/>
    </location>
</feature>